<evidence type="ECO:0000313" key="1">
    <source>
        <dbReference type="EMBL" id="KAG2621010.1"/>
    </source>
</evidence>
<comment type="caution">
    <text evidence="1">The sequence shown here is derived from an EMBL/GenBank/DDBJ whole genome shotgun (WGS) entry which is preliminary data.</text>
</comment>
<name>A0A8T0UEE0_PANVG</name>
<dbReference type="AlphaFoldDB" id="A0A8T0UEE0"/>
<dbReference type="InterPro" id="IPR036770">
    <property type="entry name" value="Ankyrin_rpt-contain_sf"/>
</dbReference>
<dbReference type="EMBL" id="CM029042">
    <property type="protein sequence ID" value="KAG2621010.1"/>
    <property type="molecule type" value="Genomic_DNA"/>
</dbReference>
<protein>
    <submittedName>
        <fullName evidence="1">Uncharacterized protein</fullName>
    </submittedName>
</protein>
<dbReference type="Proteomes" id="UP000823388">
    <property type="component" value="Chromosome 3N"/>
</dbReference>
<sequence length="199" mass="21478">MATDTREPLATPTVAMGLAEADAKMVGATGHGDCQKLKDLVQEQVPTTMLVVMASGKQTSPKKPSGASMHPLVAAAACRGNLQELRILLNREPSEDLSQEFLHQKTAYFCTTNTSDVEQQVQPLPLNDVTVEGDTVLHLVAANGEGHNFLALLTSSTAWRKDYCVTKITAATRPCIVLPGLGKPKWFVILLLLRQATGW</sequence>
<dbReference type="Gene3D" id="1.25.40.20">
    <property type="entry name" value="Ankyrin repeat-containing domain"/>
    <property type="match status" value="1"/>
</dbReference>
<organism evidence="1 2">
    <name type="scientific">Panicum virgatum</name>
    <name type="common">Blackwell switchgrass</name>
    <dbReference type="NCBI Taxonomy" id="38727"/>
    <lineage>
        <taxon>Eukaryota</taxon>
        <taxon>Viridiplantae</taxon>
        <taxon>Streptophyta</taxon>
        <taxon>Embryophyta</taxon>
        <taxon>Tracheophyta</taxon>
        <taxon>Spermatophyta</taxon>
        <taxon>Magnoliopsida</taxon>
        <taxon>Liliopsida</taxon>
        <taxon>Poales</taxon>
        <taxon>Poaceae</taxon>
        <taxon>PACMAD clade</taxon>
        <taxon>Panicoideae</taxon>
        <taxon>Panicodae</taxon>
        <taxon>Paniceae</taxon>
        <taxon>Panicinae</taxon>
        <taxon>Panicum</taxon>
        <taxon>Panicum sect. Hiantes</taxon>
    </lineage>
</organism>
<proteinExistence type="predicted"/>
<evidence type="ECO:0000313" key="2">
    <source>
        <dbReference type="Proteomes" id="UP000823388"/>
    </source>
</evidence>
<gene>
    <name evidence="1" type="ORF">PVAP13_3NG227352</name>
</gene>
<reference evidence="1" key="1">
    <citation type="submission" date="2020-05" db="EMBL/GenBank/DDBJ databases">
        <title>WGS assembly of Panicum virgatum.</title>
        <authorList>
            <person name="Lovell J.T."/>
            <person name="Jenkins J."/>
            <person name="Shu S."/>
            <person name="Juenger T.E."/>
            <person name="Schmutz J."/>
        </authorList>
    </citation>
    <scope>NUCLEOTIDE SEQUENCE</scope>
    <source>
        <strain evidence="1">AP13</strain>
    </source>
</reference>
<keyword evidence="2" id="KW-1185">Reference proteome</keyword>
<accession>A0A8T0UEE0</accession>